<dbReference type="KEGG" id="vab:WPS_05710"/>
<name>A0AAN2C863_UNVUL</name>
<dbReference type="InterPro" id="IPR058548">
    <property type="entry name" value="MlaB-like_STAS"/>
</dbReference>
<evidence type="ECO:0000259" key="1">
    <source>
        <dbReference type="PROSITE" id="PS50801"/>
    </source>
</evidence>
<gene>
    <name evidence="2" type="ORF">WPS_05710</name>
</gene>
<dbReference type="RefSeq" id="WP_317996347.1">
    <property type="nucleotide sequence ID" value="NZ_AP025523.1"/>
</dbReference>
<dbReference type="AlphaFoldDB" id="A0AAN2C863"/>
<feature type="domain" description="STAS" evidence="1">
    <location>
        <begin position="7"/>
        <end position="100"/>
    </location>
</feature>
<dbReference type="PROSITE" id="PS50801">
    <property type="entry name" value="STAS"/>
    <property type="match status" value="1"/>
</dbReference>
<reference evidence="2 3" key="1">
    <citation type="journal article" date="2022" name="ISME Commun">
        <title>Vulcanimicrobium alpinus gen. nov. sp. nov., the first cultivated representative of the candidate phylum 'Eremiobacterota', is a metabolically versatile aerobic anoxygenic phototroph.</title>
        <authorList>
            <person name="Yabe S."/>
            <person name="Muto K."/>
            <person name="Abe K."/>
            <person name="Yokota A."/>
            <person name="Staudigel H."/>
            <person name="Tebo B.M."/>
        </authorList>
    </citation>
    <scope>NUCLEOTIDE SEQUENCE [LARGE SCALE GENOMIC DNA]</scope>
    <source>
        <strain evidence="2 3">WC8-2</strain>
    </source>
</reference>
<evidence type="ECO:0000313" key="2">
    <source>
        <dbReference type="EMBL" id="BDE05295.1"/>
    </source>
</evidence>
<accession>A0AAN2C863</accession>
<dbReference type="SUPFAM" id="SSF52091">
    <property type="entry name" value="SpoIIaa-like"/>
    <property type="match status" value="1"/>
</dbReference>
<organism evidence="2 3">
    <name type="scientific">Vulcanimicrobium alpinum</name>
    <dbReference type="NCBI Taxonomy" id="3016050"/>
    <lineage>
        <taxon>Bacteria</taxon>
        <taxon>Bacillati</taxon>
        <taxon>Vulcanimicrobiota</taxon>
        <taxon>Vulcanimicrobiia</taxon>
        <taxon>Vulcanimicrobiales</taxon>
        <taxon>Vulcanimicrobiaceae</taxon>
        <taxon>Vulcanimicrobium</taxon>
    </lineage>
</organism>
<protein>
    <recommendedName>
        <fullName evidence="1">STAS domain-containing protein</fullName>
    </recommendedName>
</protein>
<dbReference type="CDD" id="cd07043">
    <property type="entry name" value="STAS_anti-anti-sigma_factors"/>
    <property type="match status" value="1"/>
</dbReference>
<dbReference type="InterPro" id="IPR036513">
    <property type="entry name" value="STAS_dom_sf"/>
</dbReference>
<proteinExistence type="predicted"/>
<sequence>MNALPHLLAFDGFLDISRYPDFRTAFVDVPADRPVLVDLTASTGVDSTFLSELLMLRRRHAAGLAVLIPVQGTVREMFLLAGLGRRLDVFTDRAEAEASLRG</sequence>
<dbReference type="Gene3D" id="3.30.750.24">
    <property type="entry name" value="STAS domain"/>
    <property type="match status" value="1"/>
</dbReference>
<keyword evidence="3" id="KW-1185">Reference proteome</keyword>
<dbReference type="InterPro" id="IPR002645">
    <property type="entry name" value="STAS_dom"/>
</dbReference>
<dbReference type="EMBL" id="AP025523">
    <property type="protein sequence ID" value="BDE05295.1"/>
    <property type="molecule type" value="Genomic_DNA"/>
</dbReference>
<evidence type="ECO:0000313" key="3">
    <source>
        <dbReference type="Proteomes" id="UP001317532"/>
    </source>
</evidence>
<dbReference type="Pfam" id="PF13466">
    <property type="entry name" value="STAS_2"/>
    <property type="match status" value="1"/>
</dbReference>
<dbReference type="Proteomes" id="UP001317532">
    <property type="component" value="Chromosome"/>
</dbReference>